<dbReference type="PANTHER" id="PTHR37994">
    <property type="entry name" value="ARAE_2_N DOMAIN-CONTAINING PROTEIN-RELATED"/>
    <property type="match status" value="1"/>
</dbReference>
<keyword evidence="3 6" id="KW-1133">Transmembrane helix</keyword>
<feature type="domain" description="DUF2421" evidence="8">
    <location>
        <begin position="685"/>
        <end position="919"/>
    </location>
</feature>
<dbReference type="PANTHER" id="PTHR37994:SF4">
    <property type="entry name" value="ER TRANSPORTER 6TM N-TERMINAL DOMAIN-CONTAINING PROTEIN-RELATED"/>
    <property type="match status" value="1"/>
</dbReference>
<dbReference type="Pfam" id="PF10334">
    <property type="entry name" value="BRE4"/>
    <property type="match status" value="1"/>
</dbReference>
<evidence type="ECO:0000313" key="11">
    <source>
        <dbReference type="EMBL" id="PMD59083.1"/>
    </source>
</evidence>
<keyword evidence="2 6" id="KW-0812">Transmembrane</keyword>
<evidence type="ECO:0000259" key="8">
    <source>
        <dbReference type="Pfam" id="PF10334"/>
    </source>
</evidence>
<feature type="transmembrane region" description="Helical" evidence="6">
    <location>
        <begin position="600"/>
        <end position="616"/>
    </location>
</feature>
<keyword evidence="4 6" id="KW-0472">Membrane</keyword>
<keyword evidence="12" id="KW-1185">Reference proteome</keyword>
<dbReference type="Proteomes" id="UP000235371">
    <property type="component" value="Unassembled WGS sequence"/>
</dbReference>
<dbReference type="STRING" id="1095630.A0A2J6T801"/>
<feature type="transmembrane region" description="Helical" evidence="6">
    <location>
        <begin position="96"/>
        <end position="114"/>
    </location>
</feature>
<feature type="region of interest" description="Disordered" evidence="5">
    <location>
        <begin position="929"/>
        <end position="948"/>
    </location>
</feature>
<name>A0A2J6T801_9HELO</name>
<proteinExistence type="predicted"/>
<keyword evidence="7" id="KW-0732">Signal</keyword>
<evidence type="ECO:0000259" key="9">
    <source>
        <dbReference type="Pfam" id="PF10337"/>
    </source>
</evidence>
<comment type="subcellular location">
    <subcellularLocation>
        <location evidence="1">Membrane</location>
        <topology evidence="1">Multi-pass membrane protein</topology>
    </subcellularLocation>
</comment>
<evidence type="ECO:0000256" key="5">
    <source>
        <dbReference type="SAM" id="MobiDB-lite"/>
    </source>
</evidence>
<gene>
    <name evidence="11" type="ORF">K444DRAFT_643783</name>
</gene>
<feature type="transmembrane region" description="Helical" evidence="6">
    <location>
        <begin position="64"/>
        <end position="84"/>
    </location>
</feature>
<dbReference type="InterPro" id="IPR018823">
    <property type="entry name" value="ArAE_2_N"/>
</dbReference>
<dbReference type="InParanoid" id="A0A2J6T801"/>
<evidence type="ECO:0000256" key="1">
    <source>
        <dbReference type="ARBA" id="ARBA00004141"/>
    </source>
</evidence>
<feature type="transmembrane region" description="Helical" evidence="6">
    <location>
        <begin position="622"/>
        <end position="642"/>
    </location>
</feature>
<evidence type="ECO:0000256" key="4">
    <source>
        <dbReference type="ARBA" id="ARBA00023136"/>
    </source>
</evidence>
<evidence type="ECO:0008006" key="13">
    <source>
        <dbReference type="Google" id="ProtNLM"/>
    </source>
</evidence>
<dbReference type="InterPro" id="IPR018820">
    <property type="entry name" value="BRE4-related_DUF2421"/>
</dbReference>
<feature type="transmembrane region" description="Helical" evidence="6">
    <location>
        <begin position="663"/>
        <end position="684"/>
    </location>
</feature>
<evidence type="ECO:0000313" key="12">
    <source>
        <dbReference type="Proteomes" id="UP000235371"/>
    </source>
</evidence>
<dbReference type="InterPro" id="IPR049453">
    <property type="entry name" value="Memb_transporter_dom"/>
</dbReference>
<dbReference type="EMBL" id="KZ613817">
    <property type="protein sequence ID" value="PMD59083.1"/>
    <property type="molecule type" value="Genomic_DNA"/>
</dbReference>
<feature type="region of interest" description="Disordered" evidence="5">
    <location>
        <begin position="151"/>
        <end position="183"/>
    </location>
</feature>
<evidence type="ECO:0000259" key="10">
    <source>
        <dbReference type="Pfam" id="PF13515"/>
    </source>
</evidence>
<feature type="chain" id="PRO_5014456119" description="ER transporter 6TM N-terminal domain-containing protein" evidence="7">
    <location>
        <begin position="18"/>
        <end position="948"/>
    </location>
</feature>
<feature type="transmembrane region" description="Helical" evidence="6">
    <location>
        <begin position="576"/>
        <end position="593"/>
    </location>
</feature>
<evidence type="ECO:0000256" key="7">
    <source>
        <dbReference type="SAM" id="SignalP"/>
    </source>
</evidence>
<feature type="transmembrane region" description="Helical" evidence="6">
    <location>
        <begin position="521"/>
        <end position="538"/>
    </location>
</feature>
<feature type="transmembrane region" description="Helical" evidence="6">
    <location>
        <begin position="33"/>
        <end position="52"/>
    </location>
</feature>
<evidence type="ECO:0000256" key="2">
    <source>
        <dbReference type="ARBA" id="ARBA00022692"/>
    </source>
</evidence>
<sequence>MSMKAVALLGIWSGVQARKHTTPVGSTARYNSSQSAVCAIWLFANIWFVNVLRAKMPALQFPVIVYSIFTNIAFTYGPLFPTIAAGEALVKQLLEGFLTAFAISTGVSLFIIPVSSRTVVFKEQTGYIQLIRATMRAQTEYLQSLETSDMFAPEEPAGDDGEKSDDGKKGKKSKKRDDKSHPAANAQAVALKANLAALTGLHGKLHGDMSFGKRETAWGKLDAKDIDEIFTLFRAILVPLIGMSTITDIFERIAERRGWVEVPNSKFDRVESWEACGTEAKEKEKKTWNEIMKTLHEPFEVVTAAMDEGIEHAGLLLELIPKPKEKKEEDVEEKADCSKPGDKDFAKYFDKKMLDFYSKRGETLKTWARQKGISESQFNATKSPARGEDWTPDEAQHRRDQQQLYLILYLEHLLYSTGIAISNLIKFADRKVEEGTMSKNRFIFPGKRRLKKWIMNIGREDTTIDTESPDSAEAGTNTVYLGSGFNPKKDPEHLPPQTAWQHFGNGLRTIPHFLGSAESAFGFRVACATLTIGIVAFLEDTQTFFMEQRLVWAMIIIAIGMSMTSGQSIFGFIGRVVGTAFAMVFSIVIWYIVDQKAPGAIVMLWLFVFLEMYFFIKFQRFIGIFLVAIITQILIIGYELQVRKIGIAAASSSGQPYYPIYELAPYRLACVAGGSFVAFIWTIFPYPLTDRSWLRKDLGSTLYLLANYYSIIHSTVGARMHDTEGDPSLKSSPGRRLEKARHNIFGKLLLLLPSLKQHADFQKFELSIGGKFPRSTYDAIILRATGIMNYLTLMSYATNAWVNDDGALYLNTRSERRSEWLDALSTLVDIVRPTSHGITSILSLLSASVTQGSALPPFIQLPEPYDLSRRLEALDKGILDARHIEEPGYSAYAVLQVCSSLVTDDLARLVDHVKDLVGETDFSFKVSMSESNMDSTASETSSGKGKKD</sequence>
<reference evidence="11 12" key="1">
    <citation type="submission" date="2016-04" db="EMBL/GenBank/DDBJ databases">
        <title>A degradative enzymes factory behind the ericoid mycorrhizal symbiosis.</title>
        <authorList>
            <consortium name="DOE Joint Genome Institute"/>
            <person name="Martino E."/>
            <person name="Morin E."/>
            <person name="Grelet G."/>
            <person name="Kuo A."/>
            <person name="Kohler A."/>
            <person name="Daghino S."/>
            <person name="Barry K."/>
            <person name="Choi C."/>
            <person name="Cichocki N."/>
            <person name="Clum A."/>
            <person name="Copeland A."/>
            <person name="Hainaut M."/>
            <person name="Haridas S."/>
            <person name="Labutti K."/>
            <person name="Lindquist E."/>
            <person name="Lipzen A."/>
            <person name="Khouja H.-R."/>
            <person name="Murat C."/>
            <person name="Ohm R."/>
            <person name="Olson A."/>
            <person name="Spatafora J."/>
            <person name="Veneault-Fourrey C."/>
            <person name="Henrissat B."/>
            <person name="Grigoriev I."/>
            <person name="Martin F."/>
            <person name="Perotto S."/>
        </authorList>
    </citation>
    <scope>NUCLEOTIDE SEQUENCE [LARGE SCALE GENOMIC DNA]</scope>
    <source>
        <strain evidence="11 12">E</strain>
    </source>
</reference>
<feature type="domain" description="Putative ER transporter 6TM N-terminal" evidence="9">
    <location>
        <begin position="28"/>
        <end position="319"/>
    </location>
</feature>
<dbReference type="OrthoDB" id="2274698at2759"/>
<dbReference type="GeneID" id="36592969"/>
<dbReference type="GO" id="GO:0016020">
    <property type="term" value="C:membrane"/>
    <property type="evidence" value="ECO:0007669"/>
    <property type="project" value="UniProtKB-SubCell"/>
</dbReference>
<feature type="signal peptide" evidence="7">
    <location>
        <begin position="1"/>
        <end position="17"/>
    </location>
</feature>
<dbReference type="Pfam" id="PF10337">
    <property type="entry name" value="ArAE_2_N"/>
    <property type="match status" value="1"/>
</dbReference>
<protein>
    <recommendedName>
        <fullName evidence="13">ER transporter 6TM N-terminal domain-containing protein</fullName>
    </recommendedName>
</protein>
<dbReference type="RefSeq" id="XP_024735987.1">
    <property type="nucleotide sequence ID" value="XM_024884892.1"/>
</dbReference>
<feature type="transmembrane region" description="Helical" evidence="6">
    <location>
        <begin position="550"/>
        <end position="570"/>
    </location>
</feature>
<accession>A0A2J6T801</accession>
<evidence type="ECO:0000256" key="3">
    <source>
        <dbReference type="ARBA" id="ARBA00022989"/>
    </source>
</evidence>
<evidence type="ECO:0000256" key="6">
    <source>
        <dbReference type="SAM" id="Phobius"/>
    </source>
</evidence>
<dbReference type="Pfam" id="PF13515">
    <property type="entry name" value="FUSC_2"/>
    <property type="match status" value="1"/>
</dbReference>
<organism evidence="11 12">
    <name type="scientific">Hyaloscypha bicolor E</name>
    <dbReference type="NCBI Taxonomy" id="1095630"/>
    <lineage>
        <taxon>Eukaryota</taxon>
        <taxon>Fungi</taxon>
        <taxon>Dikarya</taxon>
        <taxon>Ascomycota</taxon>
        <taxon>Pezizomycotina</taxon>
        <taxon>Leotiomycetes</taxon>
        <taxon>Helotiales</taxon>
        <taxon>Hyaloscyphaceae</taxon>
        <taxon>Hyaloscypha</taxon>
        <taxon>Hyaloscypha bicolor</taxon>
    </lineage>
</organism>
<dbReference type="AlphaFoldDB" id="A0A2J6T801"/>
<feature type="domain" description="Integral membrane bound transporter" evidence="10">
    <location>
        <begin position="545"/>
        <end position="681"/>
    </location>
</feature>